<dbReference type="EMBL" id="LSFI01000009">
    <property type="protein sequence ID" value="OAG28228.1"/>
    <property type="molecule type" value="Genomic_DNA"/>
</dbReference>
<evidence type="ECO:0000256" key="2">
    <source>
        <dbReference type="SAM" id="SignalP"/>
    </source>
</evidence>
<dbReference type="AlphaFoldDB" id="A0A177E8V3"/>
<dbReference type="Proteomes" id="UP000076964">
    <property type="component" value="Unassembled WGS sequence"/>
</dbReference>
<evidence type="ECO:0000313" key="4">
    <source>
        <dbReference type="Proteomes" id="UP000076964"/>
    </source>
</evidence>
<keyword evidence="4" id="KW-1185">Reference proteome</keyword>
<dbReference type="InterPro" id="IPR023614">
    <property type="entry name" value="Porin_dom_sf"/>
</dbReference>
<comment type="caution">
    <text evidence="3">The sequence shown here is derived from an EMBL/GenBank/DDBJ whole genome shotgun (WGS) entry which is preliminary data.</text>
</comment>
<reference evidence="3 4" key="1">
    <citation type="submission" date="2016-02" db="EMBL/GenBank/DDBJ databases">
        <title>Draft genome sequence of Thermodesulfatator sp. S606.</title>
        <authorList>
            <person name="Lai Q."/>
            <person name="Cao J."/>
            <person name="Dupont S."/>
            <person name="Shao Z."/>
            <person name="Jebbar M."/>
            <person name="Alain K."/>
        </authorList>
    </citation>
    <scope>NUCLEOTIDE SEQUENCE [LARGE SCALE GENOMIC DNA]</scope>
    <source>
        <strain evidence="3 4">S606</strain>
    </source>
</reference>
<evidence type="ECO:0000256" key="1">
    <source>
        <dbReference type="SAM" id="Coils"/>
    </source>
</evidence>
<proteinExistence type="predicted"/>
<dbReference type="OrthoDB" id="5417572at2"/>
<dbReference type="Gene3D" id="2.40.160.10">
    <property type="entry name" value="Porin"/>
    <property type="match status" value="1"/>
</dbReference>
<dbReference type="SUPFAM" id="SSF56935">
    <property type="entry name" value="Porins"/>
    <property type="match status" value="1"/>
</dbReference>
<gene>
    <name evidence="3" type="ORF">TH606_02975</name>
</gene>
<protein>
    <recommendedName>
        <fullName evidence="5">LbtU family siderophore porin</fullName>
    </recommendedName>
</protein>
<evidence type="ECO:0008006" key="5">
    <source>
        <dbReference type="Google" id="ProtNLM"/>
    </source>
</evidence>
<feature type="coiled-coil region" evidence="1">
    <location>
        <begin position="26"/>
        <end position="60"/>
    </location>
</feature>
<organism evidence="3 4">
    <name type="scientific">Thermodesulfatator autotrophicus</name>
    <dbReference type="NCBI Taxonomy" id="1795632"/>
    <lineage>
        <taxon>Bacteria</taxon>
        <taxon>Pseudomonadati</taxon>
        <taxon>Thermodesulfobacteriota</taxon>
        <taxon>Thermodesulfobacteria</taxon>
        <taxon>Thermodesulfobacteriales</taxon>
        <taxon>Thermodesulfatatoraceae</taxon>
        <taxon>Thermodesulfatator</taxon>
    </lineage>
</organism>
<dbReference type="STRING" id="1795632.TH606_02975"/>
<keyword evidence="1" id="KW-0175">Coiled coil</keyword>
<dbReference type="RefSeq" id="WP_068541210.1">
    <property type="nucleotide sequence ID" value="NZ_LSFI01000009.1"/>
</dbReference>
<keyword evidence="2" id="KW-0732">Signal</keyword>
<evidence type="ECO:0000313" key="3">
    <source>
        <dbReference type="EMBL" id="OAG28228.1"/>
    </source>
</evidence>
<sequence>MKKTLFTFFVSMFLVFSSKSWAADDLSELKAMVQELVKQNQALSAKVKELEEKLKAYEASAPAVAPESEETALPKFSIEGSMRAGVVADSNEKGSDFGMPTVELAVSGSVNDWVSGSALILYENPPFADDDNVFIDEAFIQLGNPEKYPVYAKAGEFYVPFGALLTHFPDDPLVDIPITLSFGEIREKALLLGYEKAGLSASFYVFNGDVEEEDDSDNHVEDFGFDLNYTYEDEARGLTALFGLSYLSNLADTDGLSDAVGEVIKDKEGGLALYGEITFGRFFMLGEYMTALDDLETGDYKGEPAVWNVEAGVNCDRFIRPVEVVLKYAGSNNDAQKLEFAESRYGIAFNVELFENVGASVGYFHDDFDRKLVDDDTRDVFLGQVEISFGL</sequence>
<dbReference type="NCBIfam" id="NF033652">
    <property type="entry name" value="LbtU_sider_porin"/>
    <property type="match status" value="1"/>
</dbReference>
<feature type="signal peptide" evidence="2">
    <location>
        <begin position="1"/>
        <end position="22"/>
    </location>
</feature>
<accession>A0A177E8V3</accession>
<name>A0A177E8V3_9BACT</name>
<feature type="chain" id="PRO_5008060214" description="LbtU family siderophore porin" evidence="2">
    <location>
        <begin position="23"/>
        <end position="391"/>
    </location>
</feature>